<dbReference type="Gene3D" id="3.30.70.360">
    <property type="match status" value="1"/>
</dbReference>
<dbReference type="InterPro" id="IPR017439">
    <property type="entry name" value="Amidohydrolase"/>
</dbReference>
<dbReference type="PANTHER" id="PTHR11014:SF63">
    <property type="entry name" value="METALLOPEPTIDASE, PUTATIVE (AFU_ORTHOLOGUE AFUA_6G09600)-RELATED"/>
    <property type="match status" value="1"/>
</dbReference>
<dbReference type="Gene3D" id="3.40.630.10">
    <property type="entry name" value="Zn peptidases"/>
    <property type="match status" value="2"/>
</dbReference>
<organism evidence="3">
    <name type="scientific">hydrothermal vent metagenome</name>
    <dbReference type="NCBI Taxonomy" id="652676"/>
    <lineage>
        <taxon>unclassified sequences</taxon>
        <taxon>metagenomes</taxon>
        <taxon>ecological metagenomes</taxon>
    </lineage>
</organism>
<dbReference type="AlphaFoldDB" id="A0A160TYK7"/>
<dbReference type="InterPro" id="IPR002933">
    <property type="entry name" value="Peptidase_M20"/>
</dbReference>
<sequence>MFRNVAISSLALALVACGNGNDAAETPQPVASDTGATTEAEASNTVAPASSAATPSAETNLPKADAELIEIYKQLHANPELSFKEAKSAALMASELENLDFDVSTGIGQDWVVAKAMKDVGEVKDGVGGHGVVGVLRNGDGPTVMIRADMDALPVPDQTGFPFASEVQSTTWTGVESPVMHACGHDIHMTSWIGTARALAARKDQWSGTLVMIAQPAEEIGLGAQAMLADGLYSRFPQPDYNLALHVSAAAPAGTVVYTKGYAMANVDSVDITVKGVGGHGAYPHTTRDPILIGSHIVVALQSLVSRNTNPQDSAVVTVGSFKAGAKHNIISDEATLLLTVRSYDDATRQMLLSGIERIAKAQAEAFGAPEPEITIEQDYTPSLFNNADLAETAMAAIADAIGEDNVKEVAPVMGGEDFSQFGRTEENIPGLLFWVGAVEPARYEAAKDSSLPLPSLHSPFFAPDYDPTIATGVEAMTAAALELFEG</sequence>
<evidence type="ECO:0000256" key="1">
    <source>
        <dbReference type="ARBA" id="ARBA00022801"/>
    </source>
</evidence>
<dbReference type="EC" id="3.5.1.47" evidence="3"/>
<dbReference type="Pfam" id="PF07687">
    <property type="entry name" value="M20_dimer"/>
    <property type="match status" value="1"/>
</dbReference>
<evidence type="ECO:0000259" key="2">
    <source>
        <dbReference type="Pfam" id="PF07687"/>
    </source>
</evidence>
<dbReference type="InterPro" id="IPR011650">
    <property type="entry name" value="Peptidase_M20_dimer"/>
</dbReference>
<dbReference type="Pfam" id="PF01546">
    <property type="entry name" value="Peptidase_M20"/>
    <property type="match status" value="1"/>
</dbReference>
<dbReference type="InterPro" id="IPR036264">
    <property type="entry name" value="Bact_exopeptidase_dim_dom"/>
</dbReference>
<dbReference type="FunFam" id="3.30.70.360:FF:000001">
    <property type="entry name" value="N-acetyldiaminopimelate deacetylase"/>
    <property type="match status" value="1"/>
</dbReference>
<proteinExistence type="predicted"/>
<feature type="domain" description="Peptidase M20 dimerisation" evidence="2">
    <location>
        <begin position="266"/>
        <end position="365"/>
    </location>
</feature>
<keyword evidence="1 3" id="KW-0378">Hydrolase</keyword>
<dbReference type="SUPFAM" id="SSF53187">
    <property type="entry name" value="Zn-dependent exopeptidases"/>
    <property type="match status" value="1"/>
</dbReference>
<protein>
    <submittedName>
        <fullName evidence="3">N-acetyl-L,L-diaminopimelate deacetylase</fullName>
        <ecNumber evidence="3">3.5.1.47</ecNumber>
    </submittedName>
</protein>
<dbReference type="SUPFAM" id="SSF55031">
    <property type="entry name" value="Bacterial exopeptidase dimerisation domain"/>
    <property type="match status" value="1"/>
</dbReference>
<dbReference type="PROSITE" id="PS51257">
    <property type="entry name" value="PROKAR_LIPOPROTEIN"/>
    <property type="match status" value="1"/>
</dbReference>
<dbReference type="NCBIfam" id="TIGR01891">
    <property type="entry name" value="amidohydrolases"/>
    <property type="match status" value="1"/>
</dbReference>
<evidence type="ECO:0000313" key="3">
    <source>
        <dbReference type="EMBL" id="CUS56755.1"/>
    </source>
</evidence>
<dbReference type="EMBL" id="CZQD01000032">
    <property type="protein sequence ID" value="CUS56755.1"/>
    <property type="molecule type" value="Genomic_DNA"/>
</dbReference>
<dbReference type="PANTHER" id="PTHR11014">
    <property type="entry name" value="PEPTIDASE M20 FAMILY MEMBER"/>
    <property type="match status" value="1"/>
</dbReference>
<gene>
    <name evidence="3" type="ORF">MGWOODY_Hyp2156</name>
</gene>
<reference evidence="3" key="1">
    <citation type="submission" date="2015-10" db="EMBL/GenBank/DDBJ databases">
        <authorList>
            <person name="Gilbert D.G."/>
        </authorList>
    </citation>
    <scope>NUCLEOTIDE SEQUENCE</scope>
</reference>
<accession>A0A160TYK7</accession>
<name>A0A160TYK7_9ZZZZ</name>
<dbReference type="GO" id="GO:0050118">
    <property type="term" value="F:N-acetyldiaminopimelate deacetylase activity"/>
    <property type="evidence" value="ECO:0007669"/>
    <property type="project" value="UniProtKB-EC"/>
</dbReference>